<dbReference type="Proteomes" id="UP001300604">
    <property type="component" value="Chromosome"/>
</dbReference>
<keyword evidence="1" id="KW-0175">Coiled coil</keyword>
<dbReference type="InterPro" id="IPR026866">
    <property type="entry name" value="CR006_AAA"/>
</dbReference>
<keyword evidence="4" id="KW-1185">Reference proteome</keyword>
<feature type="domain" description="Protein CR006 P-loop" evidence="2">
    <location>
        <begin position="25"/>
        <end position="674"/>
    </location>
</feature>
<reference evidence="4" key="2">
    <citation type="submission" date="2024-06" db="EMBL/GenBank/DDBJ databases">
        <title>Caproicibacterium argilliputei sp. nov, a novel caproic acid producing anaerobic bacterium isolated from pit mud.</title>
        <authorList>
            <person name="Zeng C."/>
        </authorList>
    </citation>
    <scope>NUCLEOTIDE SEQUENCE [LARGE SCALE GENOMIC DNA]</scope>
    <source>
        <strain evidence="4">ZCY20-5</strain>
    </source>
</reference>
<feature type="coiled-coil region" evidence="1">
    <location>
        <begin position="319"/>
        <end position="346"/>
    </location>
</feature>
<organism evidence="3 4">
    <name type="scientific">Caproicibacterium argilliputei</name>
    <dbReference type="NCBI Taxonomy" id="3030016"/>
    <lineage>
        <taxon>Bacteria</taxon>
        <taxon>Bacillati</taxon>
        <taxon>Bacillota</taxon>
        <taxon>Clostridia</taxon>
        <taxon>Eubacteriales</taxon>
        <taxon>Oscillospiraceae</taxon>
        <taxon>Caproicibacterium</taxon>
    </lineage>
</organism>
<dbReference type="Gene3D" id="3.40.50.300">
    <property type="entry name" value="P-loop containing nucleotide triphosphate hydrolases"/>
    <property type="match status" value="2"/>
</dbReference>
<evidence type="ECO:0000256" key="1">
    <source>
        <dbReference type="SAM" id="Coils"/>
    </source>
</evidence>
<dbReference type="EMBL" id="CP135996">
    <property type="protein sequence ID" value="WOC31912.1"/>
    <property type="molecule type" value="Genomic_DNA"/>
</dbReference>
<dbReference type="PANTHER" id="PTHR32182:SF22">
    <property type="entry name" value="ATP-DEPENDENT ENDONUCLEASE, OLD FAMILY-RELATED"/>
    <property type="match status" value="1"/>
</dbReference>
<dbReference type="InterPro" id="IPR027417">
    <property type="entry name" value="P-loop_NTPase"/>
</dbReference>
<reference evidence="4" key="3">
    <citation type="submission" date="2024-06" db="EMBL/GenBank/DDBJ databases">
        <authorList>
            <person name="Zeng C."/>
        </authorList>
    </citation>
    <scope>NUCLEOTIDE SEQUENCE [LARGE SCALE GENOMIC DNA]</scope>
    <source>
        <strain evidence="4">ZCY20-5</strain>
    </source>
</reference>
<reference evidence="3 4" key="1">
    <citation type="submission" date="2024-06" db="EMBL/GenBank/DDBJ databases">
        <title>Caproicibacterium argilliputei sp. nov, a novel caproic acid producing anaerobic bacterium isolated from pit mud.</title>
        <authorList>
            <person name="Xia S."/>
        </authorList>
    </citation>
    <scope>NUCLEOTIDE SEQUENCE [LARGE SCALE GENOMIC DNA]</scope>
    <source>
        <strain evidence="3 4">ZCY20-5</strain>
    </source>
</reference>
<feature type="coiled-coil region" evidence="1">
    <location>
        <begin position="90"/>
        <end position="121"/>
    </location>
</feature>
<protein>
    <submittedName>
        <fullName evidence="3">AAA family ATPase</fullName>
    </submittedName>
</protein>
<proteinExistence type="predicted"/>
<dbReference type="GO" id="GO:0006302">
    <property type="term" value="P:double-strand break repair"/>
    <property type="evidence" value="ECO:0007669"/>
    <property type="project" value="TreeGrafter"/>
</dbReference>
<evidence type="ECO:0000259" key="2">
    <source>
        <dbReference type="Pfam" id="PF13166"/>
    </source>
</evidence>
<dbReference type="KEGG" id="carl:PXC00_12040"/>
<dbReference type="AlphaFoldDB" id="A0AA97D9H8"/>
<dbReference type="PANTHER" id="PTHR32182">
    <property type="entry name" value="DNA REPLICATION AND REPAIR PROTEIN RECF"/>
    <property type="match status" value="1"/>
</dbReference>
<accession>A0AA97D9H8</accession>
<dbReference type="GO" id="GO:0000731">
    <property type="term" value="P:DNA synthesis involved in DNA repair"/>
    <property type="evidence" value="ECO:0007669"/>
    <property type="project" value="TreeGrafter"/>
</dbReference>
<evidence type="ECO:0000313" key="4">
    <source>
        <dbReference type="Proteomes" id="UP001300604"/>
    </source>
</evidence>
<name>A0AA97D9H8_9FIRM</name>
<sequence length="762" mass="87249">MTEKMKSVIREITLNEATFHGQVIEPTYVNFFYGRNGAGKSTVARAIEHNDGLEWQNGHVADDFDVLVYSQDFINRNFATYGNLRGVFTISETNIEIQKQVEEKSNQKNELEAKAGNYTEEKTKKDGEQFVIRKTFEDGCWKKTRDICDTFKDAVKGTGTKKLFADAVLSVKTPKEYNLEALAKLYHVAYNSKARTYNLFSRVSGAPSYGKLPGHDLMDKIVVSSSKTPFAKFIKALNASDWVRQGHQHYSKDAAGRCPYCQQKLPANFESEIAACFDEEYQQDISEITRFQSVYTRETSAIIEKLKLNLDDTMPTLDLAEYQNKLKLLESNVKINEQRIAEKAKEPTSVVSLEDIDSLLIDIGQLIDEINKKIKANNDVVGTRQQKKEECKNALWSHIAFLLQEEISSYKTSTTKVKNEAEEFKNKVVQAHKDVMVLSKDITELNKQVVNTKAAVDSINDLLRDSGFQGFSLREKKGVQNVYEVIREDGSIAENLSEGERNFIAFLYFYHMVKGSRNSDVVKDKVVVIDDPVSSMDSSALFIVSAIVREMITICNNNAQIKDDDIKGTYIKQLFVLTHNVYFHKEVTYHQVQRYRNVSFYVIQKVDNVSTVKLCERQCSEVPSEMENYNPVQSSYAALWNELKELDSPIPLLNVMRRILEYYFMQLYGYEGDDLRKRVLEDNKPSFIVPGATEDDKPDNTKYNLASAMLSYISNPNGISDGLNFTEDYANVDQYKETFREIFYALHQEQHYKMMMGIQDDD</sequence>
<gene>
    <name evidence="3" type="ORF">PXC00_12040</name>
</gene>
<dbReference type="Pfam" id="PF13166">
    <property type="entry name" value="AAA_13"/>
    <property type="match status" value="1"/>
</dbReference>
<dbReference type="RefSeq" id="WP_275844727.1">
    <property type="nucleotide sequence ID" value="NZ_CP135996.1"/>
</dbReference>
<dbReference type="SUPFAM" id="SSF52540">
    <property type="entry name" value="P-loop containing nucleoside triphosphate hydrolases"/>
    <property type="match status" value="1"/>
</dbReference>
<evidence type="ECO:0000313" key="3">
    <source>
        <dbReference type="EMBL" id="WOC31912.1"/>
    </source>
</evidence>